<keyword evidence="1" id="KW-0812">Transmembrane</keyword>
<keyword evidence="1" id="KW-0472">Membrane</keyword>
<reference evidence="2" key="1">
    <citation type="submission" date="2015-12" db="EMBL/GenBank/DDBJ databases">
        <title>Gene expression during late stages of embryo sac development: a critical building block for successful pollen-pistil interactions.</title>
        <authorList>
            <person name="Liu Y."/>
            <person name="Joly V."/>
            <person name="Sabar M."/>
            <person name="Matton D.P."/>
        </authorList>
    </citation>
    <scope>NUCLEOTIDE SEQUENCE</scope>
</reference>
<dbReference type="EMBL" id="GEDG01040071">
    <property type="protein sequence ID" value="JAP06873.1"/>
    <property type="molecule type" value="Transcribed_RNA"/>
</dbReference>
<evidence type="ECO:0000256" key="1">
    <source>
        <dbReference type="SAM" id="Phobius"/>
    </source>
</evidence>
<protein>
    <submittedName>
        <fullName evidence="2">Putative ovule protein</fullName>
    </submittedName>
</protein>
<feature type="non-terminal residue" evidence="2">
    <location>
        <position position="1"/>
    </location>
</feature>
<proteinExistence type="predicted"/>
<organism evidence="2">
    <name type="scientific">Solanum chacoense</name>
    <name type="common">Chaco potato</name>
    <dbReference type="NCBI Taxonomy" id="4108"/>
    <lineage>
        <taxon>Eukaryota</taxon>
        <taxon>Viridiplantae</taxon>
        <taxon>Streptophyta</taxon>
        <taxon>Embryophyta</taxon>
        <taxon>Tracheophyta</taxon>
        <taxon>Spermatophyta</taxon>
        <taxon>Magnoliopsida</taxon>
        <taxon>eudicotyledons</taxon>
        <taxon>Gunneridae</taxon>
        <taxon>Pentapetalae</taxon>
        <taxon>asterids</taxon>
        <taxon>lamiids</taxon>
        <taxon>Solanales</taxon>
        <taxon>Solanaceae</taxon>
        <taxon>Solanoideae</taxon>
        <taxon>Solaneae</taxon>
        <taxon>Solanum</taxon>
    </lineage>
</organism>
<dbReference type="AlphaFoldDB" id="A0A0V0GGN4"/>
<evidence type="ECO:0000313" key="2">
    <source>
        <dbReference type="EMBL" id="JAP06873.1"/>
    </source>
</evidence>
<name>A0A0V0GGN4_SOLCH</name>
<feature type="transmembrane region" description="Helical" evidence="1">
    <location>
        <begin position="23"/>
        <end position="45"/>
    </location>
</feature>
<keyword evidence="1" id="KW-1133">Transmembrane helix</keyword>
<sequence length="62" mass="7459">VVIIRMIVKYVKLIDLLNPLLNIVYNLFYFPTSIVCLIHLLMLLIMKQESNCFLVYYAHWKK</sequence>
<accession>A0A0V0GGN4</accession>